<comment type="caution">
    <text evidence="6">The sequence shown here is derived from an EMBL/GenBank/DDBJ whole genome shotgun (WGS) entry which is preliminary data.</text>
</comment>
<evidence type="ECO:0000256" key="2">
    <source>
        <dbReference type="ARBA" id="ARBA00022737"/>
    </source>
</evidence>
<dbReference type="EMBL" id="MPUH01000309">
    <property type="protein sequence ID" value="OMJ83293.1"/>
    <property type="molecule type" value="Genomic_DNA"/>
</dbReference>
<sequence length="1209" mass="134275">MATVKARVEHLLKEAKDYDPDKRYMAANDLCAELLKDQEPIEGALVKQICSVFLTQLDDISIDVQGNAVRCIKKIISKIQETQVSEVIGKLGDCLKNGKEEFRDIYATCLKGLISDVPESYANVVCDTMMPILQSCILGGNPNVAEEALEILTDLVRKFPSQLHTNADRTDLVNGITNLLINPKSSIKKKSISCIGAVSMILPLTQLQTLVAMVIRNVSNRNQKLNVYSWVQALGAISRSVGEKLTKDLRVLFEILSGYCETSGLDLESSTIETDYELIETCLNAIECLVKRCAKDISEYIPKVMALVLNLSTYDPNYSYVEAEEEVDDDWGSDENDSDYGNPADDSSWKIRRAALNIMDAVIKSRPEILSGYYTPIVESLVKGFKEREENVKLDVFRTFSTLIKSVVIGDIDSLQGEELPTLLRTRSSAEVFQDLLPMIVQEVSRELGSKSIRTRQAVTSFLVDLSLSYPLSLSDNLNLIQPGLVKNLEDMANSTLRINTLMICKRIFRGNSPNNIHLCYAMLPQIQAAVRDSYYKITAEALKLIGNIVKVLPNETRFILEVFPLVLEKLSFTDIDQEVKQATIYSTATIISAASNHLQANSVKKAMELITDRLKNEVTRGACLKAWIKISQSHHLPAIDSPLLKSLCDELQGLLKKSLRSLKLSTLDALMAIAKSYNCPNQSCLSILADLPGLIGENDLHLSQSSLSLIEIFVTKGIRPAEDTLNSLIKSMHGLAISALAQGGALSSLCLTYKSFVQHLRLSPNTLIEQLLKTISQQRKSLENSAHCIAAICQATPASFTQGFITTLLNNVKAKNESSNISALCIGEIGITQDLSRVPNIAESLTELFESKIEETKVCASVALGKLAVGNLERFLPLIFSEFSVEAHRYLLLNSIEEVITYKSEHMAPYISQILPVLFENAERSEENVRNISAECLGKLVSVSPDKIIPRISEKIHTGSLYCKTTMVSSIKYTAHLKIHGYSEYMERILPQILECLSIADVNLRRACLISLNSIAHNSPSALKHNFHLVCEKVFAETVMKQELIKKVDLGAFTHVTDEGLPIRKAAYGVIETFIEQLPEKIDANRVLDHVIQGLDDSSDEVQMLCHQLLSKLMHWASGAVAGNLNTIITHIRKNVEKNHKLLNSKQEVERATDVLRSALRCVEKVETQIEVESSVPFKEFLTYVAGVPELSSILHTIKSQRESLLFI</sequence>
<evidence type="ECO:0000256" key="1">
    <source>
        <dbReference type="ARBA" id="ARBA00007657"/>
    </source>
</evidence>
<evidence type="ECO:0000256" key="3">
    <source>
        <dbReference type="ARBA" id="ARBA00022786"/>
    </source>
</evidence>
<organism evidence="6 7">
    <name type="scientific">Stentor coeruleus</name>
    <dbReference type="NCBI Taxonomy" id="5963"/>
    <lineage>
        <taxon>Eukaryota</taxon>
        <taxon>Sar</taxon>
        <taxon>Alveolata</taxon>
        <taxon>Ciliophora</taxon>
        <taxon>Postciliodesmatophora</taxon>
        <taxon>Heterotrichea</taxon>
        <taxon>Heterotrichida</taxon>
        <taxon>Stentoridae</taxon>
        <taxon>Stentor</taxon>
    </lineage>
</organism>
<keyword evidence="2" id="KW-0677">Repeat</keyword>
<feature type="domain" description="TATA-binding protein interacting (TIP20)" evidence="5">
    <location>
        <begin position="1028"/>
        <end position="1184"/>
    </location>
</feature>
<dbReference type="OrthoDB" id="413498at2759"/>
<gene>
    <name evidence="6" type="ORF">SteCoe_15817</name>
</gene>
<dbReference type="Proteomes" id="UP000187209">
    <property type="component" value="Unassembled WGS sequence"/>
</dbReference>
<dbReference type="GO" id="GO:0010265">
    <property type="term" value="P:SCF complex assembly"/>
    <property type="evidence" value="ECO:0007669"/>
    <property type="project" value="InterPro"/>
</dbReference>
<dbReference type="InterPro" id="IPR013932">
    <property type="entry name" value="TATA-bd_TIP120"/>
</dbReference>
<dbReference type="PANTHER" id="PTHR12696">
    <property type="entry name" value="TIP120"/>
    <property type="match status" value="1"/>
</dbReference>
<accession>A0A1R2C2N8</accession>
<dbReference type="SUPFAM" id="SSF48371">
    <property type="entry name" value="ARM repeat"/>
    <property type="match status" value="1"/>
</dbReference>
<proteinExistence type="inferred from homology"/>
<evidence type="ECO:0000259" key="5">
    <source>
        <dbReference type="Pfam" id="PF08623"/>
    </source>
</evidence>
<dbReference type="InterPro" id="IPR011989">
    <property type="entry name" value="ARM-like"/>
</dbReference>
<name>A0A1R2C2N8_9CILI</name>
<reference evidence="6 7" key="1">
    <citation type="submission" date="2016-11" db="EMBL/GenBank/DDBJ databases">
        <title>The macronuclear genome of Stentor coeruleus: a giant cell with tiny introns.</title>
        <authorList>
            <person name="Slabodnick M."/>
            <person name="Ruby J.G."/>
            <person name="Reiff S.B."/>
            <person name="Swart E.C."/>
            <person name="Gosai S."/>
            <person name="Prabakaran S."/>
            <person name="Witkowska E."/>
            <person name="Larue G.E."/>
            <person name="Fisher S."/>
            <person name="Freeman R.M."/>
            <person name="Gunawardena J."/>
            <person name="Chu W."/>
            <person name="Stover N.A."/>
            <person name="Gregory B.D."/>
            <person name="Nowacki M."/>
            <person name="Derisi J."/>
            <person name="Roy S.W."/>
            <person name="Marshall W.F."/>
            <person name="Sood P."/>
        </authorList>
    </citation>
    <scope>NUCLEOTIDE SEQUENCE [LARGE SCALE GENOMIC DNA]</scope>
    <source>
        <strain evidence="6">WM001</strain>
    </source>
</reference>
<protein>
    <recommendedName>
        <fullName evidence="5">TATA-binding protein interacting (TIP20) domain-containing protein</fullName>
    </recommendedName>
</protein>
<evidence type="ECO:0000313" key="7">
    <source>
        <dbReference type="Proteomes" id="UP000187209"/>
    </source>
</evidence>
<evidence type="ECO:0000256" key="4">
    <source>
        <dbReference type="SAM" id="MobiDB-lite"/>
    </source>
</evidence>
<keyword evidence="3" id="KW-0833">Ubl conjugation pathway</keyword>
<dbReference type="Pfam" id="PF25782">
    <property type="entry name" value="TPR_CAND1"/>
    <property type="match status" value="1"/>
</dbReference>
<dbReference type="AlphaFoldDB" id="A0A1R2C2N8"/>
<comment type="similarity">
    <text evidence="1">Belongs to the CAND family.</text>
</comment>
<dbReference type="InterPro" id="IPR039852">
    <property type="entry name" value="CAND1/CAND2"/>
</dbReference>
<dbReference type="Gene3D" id="1.25.10.10">
    <property type="entry name" value="Leucine-rich Repeat Variant"/>
    <property type="match status" value="1"/>
</dbReference>
<dbReference type="InterPro" id="IPR016024">
    <property type="entry name" value="ARM-type_fold"/>
</dbReference>
<feature type="compositionally biased region" description="Acidic residues" evidence="4">
    <location>
        <begin position="325"/>
        <end position="338"/>
    </location>
</feature>
<keyword evidence="7" id="KW-1185">Reference proteome</keyword>
<feature type="region of interest" description="Disordered" evidence="4">
    <location>
        <begin position="325"/>
        <end position="345"/>
    </location>
</feature>
<evidence type="ECO:0000313" key="6">
    <source>
        <dbReference type="EMBL" id="OMJ83293.1"/>
    </source>
</evidence>
<dbReference type="Pfam" id="PF08623">
    <property type="entry name" value="TIP120"/>
    <property type="match status" value="1"/>
</dbReference>